<proteinExistence type="predicted"/>
<protein>
    <submittedName>
        <fullName evidence="1">Uncharacterized protein</fullName>
    </submittedName>
</protein>
<dbReference type="AlphaFoldDB" id="A0AAD9VDT5"/>
<reference evidence="1" key="2">
    <citation type="journal article" date="2023" name="Science">
        <title>Genomic signatures of disease resistance in endangered staghorn corals.</title>
        <authorList>
            <person name="Vollmer S.V."/>
            <person name="Selwyn J.D."/>
            <person name="Despard B.A."/>
            <person name="Roesel C.L."/>
        </authorList>
    </citation>
    <scope>NUCLEOTIDE SEQUENCE</scope>
    <source>
        <strain evidence="1">K2</strain>
    </source>
</reference>
<dbReference type="EMBL" id="JARQWQ010000007">
    <property type="protein sequence ID" value="KAK2570679.1"/>
    <property type="molecule type" value="Genomic_DNA"/>
</dbReference>
<sequence>MCTFCVNQVEHVLKLADEYQAGGIIDVCVKILKSEPKSEGNAVKILQLATCTATVRRDERLFWVRERCYKLIENMELKEIKKDKAYDNLEKGSLERVLVKRNERLETFIKDIYPQFMGLVECCLWDSVKMTNITNKMDSEITPCPQHYQNRKAKGNLLGRMKNCSVCRRMITQLVRNLKLSLSESAKFKYGGDYYFDEKVIAMIQDFEKIIRV</sequence>
<accession>A0AAD9VDT5</accession>
<organism evidence="1 2">
    <name type="scientific">Acropora cervicornis</name>
    <name type="common">Staghorn coral</name>
    <dbReference type="NCBI Taxonomy" id="6130"/>
    <lineage>
        <taxon>Eukaryota</taxon>
        <taxon>Metazoa</taxon>
        <taxon>Cnidaria</taxon>
        <taxon>Anthozoa</taxon>
        <taxon>Hexacorallia</taxon>
        <taxon>Scleractinia</taxon>
        <taxon>Astrocoeniina</taxon>
        <taxon>Acroporidae</taxon>
        <taxon>Acropora</taxon>
    </lineage>
</organism>
<reference evidence="1" key="1">
    <citation type="journal article" date="2023" name="G3 (Bethesda)">
        <title>Whole genome assembly and annotation of the endangered Caribbean coral Acropora cervicornis.</title>
        <authorList>
            <person name="Selwyn J.D."/>
            <person name="Vollmer S.V."/>
        </authorList>
    </citation>
    <scope>NUCLEOTIDE SEQUENCE</scope>
    <source>
        <strain evidence="1">K2</strain>
    </source>
</reference>
<keyword evidence="2" id="KW-1185">Reference proteome</keyword>
<evidence type="ECO:0000313" key="2">
    <source>
        <dbReference type="Proteomes" id="UP001249851"/>
    </source>
</evidence>
<dbReference type="Proteomes" id="UP001249851">
    <property type="component" value="Unassembled WGS sequence"/>
</dbReference>
<name>A0AAD9VDT5_ACRCE</name>
<evidence type="ECO:0000313" key="1">
    <source>
        <dbReference type="EMBL" id="KAK2570679.1"/>
    </source>
</evidence>
<gene>
    <name evidence="1" type="ORF">P5673_004366</name>
</gene>
<comment type="caution">
    <text evidence="1">The sequence shown here is derived from an EMBL/GenBank/DDBJ whole genome shotgun (WGS) entry which is preliminary data.</text>
</comment>